<proteinExistence type="predicted"/>
<protein>
    <recommendedName>
        <fullName evidence="4">BZIP domain-containing protein</fullName>
    </recommendedName>
</protein>
<dbReference type="Proteomes" id="UP000184330">
    <property type="component" value="Unassembled WGS sequence"/>
</dbReference>
<reference evidence="2 3" key="1">
    <citation type="submission" date="2016-03" db="EMBL/GenBank/DDBJ databases">
        <authorList>
            <person name="Ploux O."/>
        </authorList>
    </citation>
    <scope>NUCLEOTIDE SEQUENCE [LARGE SCALE GENOMIC DNA]</scope>
    <source>
        <strain evidence="2 3">UAMH 11012</strain>
    </source>
</reference>
<dbReference type="SUPFAM" id="SSF57959">
    <property type="entry name" value="Leucine zipper domain"/>
    <property type="match status" value="1"/>
</dbReference>
<feature type="region of interest" description="Disordered" evidence="1">
    <location>
        <begin position="1"/>
        <end position="49"/>
    </location>
</feature>
<feature type="compositionally biased region" description="Basic and acidic residues" evidence="1">
    <location>
        <begin position="35"/>
        <end position="49"/>
    </location>
</feature>
<dbReference type="InterPro" id="IPR021833">
    <property type="entry name" value="DUF3425"/>
</dbReference>
<name>A0A1L7XVV7_9HELO</name>
<dbReference type="PANTHER" id="PTHR37012">
    <property type="entry name" value="B-ZIP TRANSCRIPTION FACTOR (EUROFUNG)-RELATED"/>
    <property type="match status" value="1"/>
</dbReference>
<sequence length="496" mass="56938">MNGSHLSNRISKRTKKGNPGTDNDPQQRERKRALDRKAQRASREKTRSHIAHLERMVRVLSERNGSTATNELLEEISTLHAEIDRLKKVIDGIKCLIGVDIPEVGLVRRRLSHSSDRQGTSPEKTGHCMNESVLCEVRSPSADAPDIQNADTQNFGTWAARRMNGVGNEVANELGDDVEEDVHSSIVPVQPRLMSSTPNLDRMDFNEGGSNDLTGLLEEALAPTSHLLARRDSAPSILRALTPTVPDYEPCEVWRKANTIYARIFEFDRQRIAETNQVDSGSLVRVVKCGWESLSLLERSNPIFEILREVDQYLFWDLDPVTKVANLYKSMRILKYYFNAGTHNLEKMPEWQRPVPALRDRLVRHHNYYFGTTDFSVSYRHHFKFSWPFGFDDIYGYDHDSKSYQLSPLFERYHRDVRCWSMEKVFFEKFPEFVGEISVYEDEIPDIPAISSVPAHRLFPSLYPQTGKSHNTASTGEKHHRFADDIMELFDECPPT</sequence>
<dbReference type="CDD" id="cd14688">
    <property type="entry name" value="bZIP_YAP"/>
    <property type="match status" value="1"/>
</dbReference>
<gene>
    <name evidence="2" type="ORF">PAC_19074</name>
</gene>
<evidence type="ECO:0008006" key="4">
    <source>
        <dbReference type="Google" id="ProtNLM"/>
    </source>
</evidence>
<evidence type="ECO:0000313" key="3">
    <source>
        <dbReference type="Proteomes" id="UP000184330"/>
    </source>
</evidence>
<evidence type="ECO:0000313" key="2">
    <source>
        <dbReference type="EMBL" id="CZR69174.1"/>
    </source>
</evidence>
<organism evidence="2 3">
    <name type="scientific">Phialocephala subalpina</name>
    <dbReference type="NCBI Taxonomy" id="576137"/>
    <lineage>
        <taxon>Eukaryota</taxon>
        <taxon>Fungi</taxon>
        <taxon>Dikarya</taxon>
        <taxon>Ascomycota</taxon>
        <taxon>Pezizomycotina</taxon>
        <taxon>Leotiomycetes</taxon>
        <taxon>Helotiales</taxon>
        <taxon>Mollisiaceae</taxon>
        <taxon>Phialocephala</taxon>
        <taxon>Phialocephala fortinii species complex</taxon>
    </lineage>
</organism>
<dbReference type="OrthoDB" id="5086080at2759"/>
<dbReference type="PANTHER" id="PTHR37012:SF7">
    <property type="entry name" value="B-ZIP TRANSCRIPTION FACTOR (EUROFUNG)-RELATED"/>
    <property type="match status" value="1"/>
</dbReference>
<dbReference type="InterPro" id="IPR046347">
    <property type="entry name" value="bZIP_sf"/>
</dbReference>
<keyword evidence="3" id="KW-1185">Reference proteome</keyword>
<accession>A0A1L7XVV7</accession>
<dbReference type="GO" id="GO:0003700">
    <property type="term" value="F:DNA-binding transcription factor activity"/>
    <property type="evidence" value="ECO:0007669"/>
    <property type="project" value="InterPro"/>
</dbReference>
<dbReference type="Gene3D" id="1.20.5.170">
    <property type="match status" value="1"/>
</dbReference>
<dbReference type="EMBL" id="FJOG01000066">
    <property type="protein sequence ID" value="CZR69174.1"/>
    <property type="molecule type" value="Genomic_DNA"/>
</dbReference>
<dbReference type="AlphaFoldDB" id="A0A1L7XVV7"/>
<evidence type="ECO:0000256" key="1">
    <source>
        <dbReference type="SAM" id="MobiDB-lite"/>
    </source>
</evidence>
<dbReference type="Pfam" id="PF11905">
    <property type="entry name" value="DUF3425"/>
    <property type="match status" value="1"/>
</dbReference>